<dbReference type="Proteomes" id="UP001596091">
    <property type="component" value="Unassembled WGS sequence"/>
</dbReference>
<evidence type="ECO:0000256" key="3">
    <source>
        <dbReference type="ARBA" id="ARBA00022448"/>
    </source>
</evidence>
<keyword evidence="10" id="KW-0626">Porin</keyword>
<dbReference type="PANTHER" id="PTHR33619:SF3">
    <property type="entry name" value="POLYSACCHARIDE EXPORT PROTEIN GFCE-RELATED"/>
    <property type="match status" value="1"/>
</dbReference>
<sequence>MLGQTSAPQQSGYSEPGLAPGDQVLVRMYDFPEAAAGISLRLEGDGTLILPYAGKIHAAGLTPGALQQAIVAALRDQGIVKQPNVTVDVTASMALNVLVQGQVVNPRSVAITAPAPLSYVLSQVGGLTGLASHKLTIVHRGDEMPTLVDYDTRSPNSAAMNTLIVPGDIINVTYEGVYFVGGEVNHPGIFPIGGALSAGQSSALLGYGLVDHVTLLEALAQAGGITAIAKRSRLHILRTENGKRVDINVDQVKLSNGEVADPVLQPNDIVYIPPSYLRQQTNNLFSTALSSLYAVTQIKTANF</sequence>
<gene>
    <name evidence="18" type="ORF">ACFPT7_02710</name>
</gene>
<reference evidence="19" key="1">
    <citation type="journal article" date="2019" name="Int. J. Syst. Evol. Microbiol.">
        <title>The Global Catalogue of Microorganisms (GCM) 10K type strain sequencing project: providing services to taxonomists for standard genome sequencing and annotation.</title>
        <authorList>
            <consortium name="The Broad Institute Genomics Platform"/>
            <consortium name="The Broad Institute Genome Sequencing Center for Infectious Disease"/>
            <person name="Wu L."/>
            <person name="Ma J."/>
        </authorList>
    </citation>
    <scope>NUCLEOTIDE SEQUENCE [LARGE SCALE GENOMIC DNA]</scope>
    <source>
        <strain evidence="19">JCM 4087</strain>
    </source>
</reference>
<keyword evidence="3" id="KW-0813">Transport</keyword>
<proteinExistence type="inferred from homology"/>
<keyword evidence="7" id="KW-0732">Signal</keyword>
<keyword evidence="13" id="KW-0998">Cell outer membrane</keyword>
<evidence type="ECO:0000256" key="7">
    <source>
        <dbReference type="ARBA" id="ARBA00022729"/>
    </source>
</evidence>
<feature type="domain" description="Soluble ligand binding" evidence="16">
    <location>
        <begin position="214"/>
        <end position="244"/>
    </location>
</feature>
<evidence type="ECO:0000313" key="19">
    <source>
        <dbReference type="Proteomes" id="UP001596091"/>
    </source>
</evidence>
<dbReference type="InterPro" id="IPR049712">
    <property type="entry name" value="Poly_export"/>
</dbReference>
<dbReference type="RefSeq" id="WP_263334211.1">
    <property type="nucleotide sequence ID" value="NZ_JAGSYH010000002.1"/>
</dbReference>
<evidence type="ECO:0000256" key="6">
    <source>
        <dbReference type="ARBA" id="ARBA00022692"/>
    </source>
</evidence>
<dbReference type="Gene3D" id="3.10.560.10">
    <property type="entry name" value="Outer membrane lipoprotein wza domain like"/>
    <property type="match status" value="1"/>
</dbReference>
<evidence type="ECO:0000259" key="17">
    <source>
        <dbReference type="Pfam" id="PF22461"/>
    </source>
</evidence>
<evidence type="ECO:0000256" key="8">
    <source>
        <dbReference type="ARBA" id="ARBA00023047"/>
    </source>
</evidence>
<dbReference type="EMBL" id="JBHSPH010000001">
    <property type="protein sequence ID" value="MFC5861198.1"/>
    <property type="molecule type" value="Genomic_DNA"/>
</dbReference>
<evidence type="ECO:0000256" key="10">
    <source>
        <dbReference type="ARBA" id="ARBA00023114"/>
    </source>
</evidence>
<evidence type="ECO:0000259" key="16">
    <source>
        <dbReference type="Pfam" id="PF10531"/>
    </source>
</evidence>
<name>A0ABW1EAV7_9BACT</name>
<evidence type="ECO:0000259" key="15">
    <source>
        <dbReference type="Pfam" id="PF02563"/>
    </source>
</evidence>
<dbReference type="Pfam" id="PF10531">
    <property type="entry name" value="SLBB"/>
    <property type="match status" value="1"/>
</dbReference>
<keyword evidence="19" id="KW-1185">Reference proteome</keyword>
<evidence type="ECO:0000256" key="14">
    <source>
        <dbReference type="ARBA" id="ARBA00023288"/>
    </source>
</evidence>
<keyword evidence="9" id="KW-0406">Ion transport</keyword>
<dbReference type="InterPro" id="IPR054765">
    <property type="entry name" value="SLBB_dom"/>
</dbReference>
<dbReference type="Pfam" id="PF02563">
    <property type="entry name" value="Poly_export"/>
    <property type="match status" value="1"/>
</dbReference>
<comment type="subcellular location">
    <subcellularLocation>
        <location evidence="1">Cell outer membrane</location>
        <topology evidence="1">Multi-pass membrane protein</topology>
    </subcellularLocation>
</comment>
<evidence type="ECO:0000256" key="2">
    <source>
        <dbReference type="ARBA" id="ARBA00009450"/>
    </source>
</evidence>
<keyword evidence="11" id="KW-0472">Membrane</keyword>
<dbReference type="InterPro" id="IPR019554">
    <property type="entry name" value="Soluble_ligand-bd"/>
</dbReference>
<keyword evidence="12" id="KW-0564">Palmitate</keyword>
<evidence type="ECO:0000256" key="4">
    <source>
        <dbReference type="ARBA" id="ARBA00022452"/>
    </source>
</evidence>
<protein>
    <submittedName>
        <fullName evidence="18">Polysaccharide biosynthesis/export family protein</fullName>
    </submittedName>
</protein>
<evidence type="ECO:0000256" key="11">
    <source>
        <dbReference type="ARBA" id="ARBA00023136"/>
    </source>
</evidence>
<evidence type="ECO:0000256" key="13">
    <source>
        <dbReference type="ARBA" id="ARBA00023237"/>
    </source>
</evidence>
<dbReference type="PANTHER" id="PTHR33619">
    <property type="entry name" value="POLYSACCHARIDE EXPORT PROTEIN GFCE-RELATED"/>
    <property type="match status" value="1"/>
</dbReference>
<accession>A0ABW1EAV7</accession>
<dbReference type="InterPro" id="IPR003715">
    <property type="entry name" value="Poly_export_N"/>
</dbReference>
<comment type="similarity">
    <text evidence="2">Belongs to the BexD/CtrA/VexA family.</text>
</comment>
<keyword evidence="14" id="KW-0449">Lipoprotein</keyword>
<evidence type="ECO:0000256" key="5">
    <source>
        <dbReference type="ARBA" id="ARBA00022597"/>
    </source>
</evidence>
<feature type="domain" description="Polysaccharide export protein N-terminal" evidence="15">
    <location>
        <begin position="18"/>
        <end position="90"/>
    </location>
</feature>
<comment type="caution">
    <text evidence="18">The sequence shown here is derived from an EMBL/GenBank/DDBJ whole genome shotgun (WGS) entry which is preliminary data.</text>
</comment>
<keyword evidence="6" id="KW-0812">Transmembrane</keyword>
<dbReference type="Pfam" id="PF22461">
    <property type="entry name" value="SLBB_2"/>
    <property type="match status" value="1"/>
</dbReference>
<feature type="domain" description="SLBB" evidence="17">
    <location>
        <begin position="97"/>
        <end position="172"/>
    </location>
</feature>
<keyword evidence="4" id="KW-1134">Transmembrane beta strand</keyword>
<keyword evidence="5" id="KW-0762">Sugar transport</keyword>
<organism evidence="18 19">
    <name type="scientific">Acidicapsa dinghuensis</name>
    <dbReference type="NCBI Taxonomy" id="2218256"/>
    <lineage>
        <taxon>Bacteria</taxon>
        <taxon>Pseudomonadati</taxon>
        <taxon>Acidobacteriota</taxon>
        <taxon>Terriglobia</taxon>
        <taxon>Terriglobales</taxon>
        <taxon>Acidobacteriaceae</taxon>
        <taxon>Acidicapsa</taxon>
    </lineage>
</organism>
<dbReference type="Gene3D" id="3.30.1950.10">
    <property type="entry name" value="wza like domain"/>
    <property type="match status" value="1"/>
</dbReference>
<evidence type="ECO:0000256" key="9">
    <source>
        <dbReference type="ARBA" id="ARBA00023065"/>
    </source>
</evidence>
<evidence type="ECO:0000256" key="1">
    <source>
        <dbReference type="ARBA" id="ARBA00004571"/>
    </source>
</evidence>
<keyword evidence="8" id="KW-0625">Polysaccharide transport</keyword>
<evidence type="ECO:0000256" key="12">
    <source>
        <dbReference type="ARBA" id="ARBA00023139"/>
    </source>
</evidence>
<evidence type="ECO:0000313" key="18">
    <source>
        <dbReference type="EMBL" id="MFC5861198.1"/>
    </source>
</evidence>